<dbReference type="Pfam" id="PF01425">
    <property type="entry name" value="Amidase"/>
    <property type="match status" value="1"/>
</dbReference>
<evidence type="ECO:0000256" key="1">
    <source>
        <dbReference type="PIRSR" id="PIRSR001221-1"/>
    </source>
</evidence>
<protein>
    <submittedName>
        <fullName evidence="3">Fatty-acid amide hydrolase 2-A</fullName>
    </submittedName>
</protein>
<feature type="active site" description="Charge relay system" evidence="1">
    <location>
        <position position="207"/>
    </location>
</feature>
<dbReference type="EMBL" id="BMAW01028153">
    <property type="protein sequence ID" value="GFU05974.1"/>
    <property type="molecule type" value="Genomic_DNA"/>
</dbReference>
<name>A0A8X6UDD0_NEPPI</name>
<dbReference type="PANTHER" id="PTHR43372">
    <property type="entry name" value="FATTY-ACID AMIDE HYDROLASE"/>
    <property type="match status" value="1"/>
</dbReference>
<sequence>MIAYLLPITAEIIRIVLRITYPIAQCVLDFLYRLVNGPTKPLPAIDNKILLLSATELAEKIRKRQLKCEDVMRAYIQRSQLVHPYINAVTDARYVDALQDAVAVDNFLERTEKTEDEIARDTPLLGVPFTCKEVLGIKGLLQTTGLCKAKNHVAKEDADSAALYRKAGAIPVTVTNVPETCMWWDSSNHVFGVTRNPYDNSRTPGGSTGGEAALLTSAGAVIGIGTDIGGSIRIPSAFCGTYGHKPSKGIVSNWGTFPYCDMTPDKKDTRPTVQFVSTGPMCRYAKDLPLLLKVLSDNDTRIKLDEKVDFHKVKVYYMKEMPGMFNGARPDVKNAIFKATKHFVEEFGAQAMPLDIPEMEYSLQMWMARMREVGAPPMKTSLEYEKGPINLWWELFKNILHLSDHTFPLLFFSVMSSIPGDEKKYLDMLEKFKSLKKQFEDIFREDAIVLFPTHPEPPPHLITTVPKLKNAGYTCIFNILGFPSTAVPAGLSEGLPISLQVISGQFKDRLTIAAAQELDKVFGGWKSPCPIEV</sequence>
<evidence type="ECO:0000313" key="4">
    <source>
        <dbReference type="Proteomes" id="UP000887013"/>
    </source>
</evidence>
<dbReference type="SUPFAM" id="SSF75304">
    <property type="entry name" value="Amidase signature (AS) enzymes"/>
    <property type="match status" value="1"/>
</dbReference>
<organism evidence="3 4">
    <name type="scientific">Nephila pilipes</name>
    <name type="common">Giant wood spider</name>
    <name type="synonym">Nephila maculata</name>
    <dbReference type="NCBI Taxonomy" id="299642"/>
    <lineage>
        <taxon>Eukaryota</taxon>
        <taxon>Metazoa</taxon>
        <taxon>Ecdysozoa</taxon>
        <taxon>Arthropoda</taxon>
        <taxon>Chelicerata</taxon>
        <taxon>Arachnida</taxon>
        <taxon>Araneae</taxon>
        <taxon>Araneomorphae</taxon>
        <taxon>Entelegynae</taxon>
        <taxon>Araneoidea</taxon>
        <taxon>Nephilidae</taxon>
        <taxon>Nephila</taxon>
    </lineage>
</organism>
<keyword evidence="4" id="KW-1185">Reference proteome</keyword>
<accession>A0A8X6UDD0</accession>
<dbReference type="InterPro" id="IPR036928">
    <property type="entry name" value="AS_sf"/>
</dbReference>
<comment type="caution">
    <text evidence="3">The sequence shown here is derived from an EMBL/GenBank/DDBJ whole genome shotgun (WGS) entry which is preliminary data.</text>
</comment>
<dbReference type="InterPro" id="IPR052739">
    <property type="entry name" value="FAAH2"/>
</dbReference>
<keyword evidence="3" id="KW-0378">Hydrolase</keyword>
<dbReference type="AlphaFoldDB" id="A0A8X6UDD0"/>
<dbReference type="GO" id="GO:0016787">
    <property type="term" value="F:hydrolase activity"/>
    <property type="evidence" value="ECO:0007669"/>
    <property type="project" value="UniProtKB-KW"/>
</dbReference>
<dbReference type="InterPro" id="IPR023631">
    <property type="entry name" value="Amidase_dom"/>
</dbReference>
<gene>
    <name evidence="3" type="primary">faah2a</name>
    <name evidence="3" type="ORF">NPIL_148291</name>
</gene>
<dbReference type="Proteomes" id="UP000887013">
    <property type="component" value="Unassembled WGS sequence"/>
</dbReference>
<proteinExistence type="predicted"/>
<dbReference type="OrthoDB" id="6428749at2759"/>
<feature type="active site" description="Acyl-ester intermediate" evidence="1">
    <location>
        <position position="231"/>
    </location>
</feature>
<feature type="active site" description="Charge relay system" evidence="1">
    <location>
        <position position="132"/>
    </location>
</feature>
<reference evidence="3" key="1">
    <citation type="submission" date="2020-08" db="EMBL/GenBank/DDBJ databases">
        <title>Multicomponent nature underlies the extraordinary mechanical properties of spider dragline silk.</title>
        <authorList>
            <person name="Kono N."/>
            <person name="Nakamura H."/>
            <person name="Mori M."/>
            <person name="Yoshida Y."/>
            <person name="Ohtoshi R."/>
            <person name="Malay A.D."/>
            <person name="Moran D.A.P."/>
            <person name="Tomita M."/>
            <person name="Numata K."/>
            <person name="Arakawa K."/>
        </authorList>
    </citation>
    <scope>NUCLEOTIDE SEQUENCE</scope>
</reference>
<feature type="domain" description="Amidase" evidence="2">
    <location>
        <begin position="70"/>
        <end position="510"/>
    </location>
</feature>
<dbReference type="GO" id="GO:0012505">
    <property type="term" value="C:endomembrane system"/>
    <property type="evidence" value="ECO:0007669"/>
    <property type="project" value="TreeGrafter"/>
</dbReference>
<evidence type="ECO:0000313" key="3">
    <source>
        <dbReference type="EMBL" id="GFU05974.1"/>
    </source>
</evidence>
<dbReference type="PIRSF" id="PIRSF001221">
    <property type="entry name" value="Amidase_fungi"/>
    <property type="match status" value="1"/>
</dbReference>
<evidence type="ECO:0000259" key="2">
    <source>
        <dbReference type="Pfam" id="PF01425"/>
    </source>
</evidence>
<dbReference type="PANTHER" id="PTHR43372:SF3">
    <property type="entry name" value="AT07710P-RELATED"/>
    <property type="match status" value="1"/>
</dbReference>
<dbReference type="Gene3D" id="3.90.1300.10">
    <property type="entry name" value="Amidase signature (AS) domain"/>
    <property type="match status" value="1"/>
</dbReference>